<reference evidence="1" key="1">
    <citation type="journal article" date="2016" name="Nat. Genet.">
        <title>The genome sequences of Arachis duranensis and Arachis ipaensis, the diploid ancestors of cultivated peanut.</title>
        <authorList>
            <person name="Bertioli D.J."/>
            <person name="Cannon S.B."/>
            <person name="Froenicke L."/>
            <person name="Huang G."/>
            <person name="Farmer A.D."/>
            <person name="Cannon E.K."/>
            <person name="Liu X."/>
            <person name="Gao D."/>
            <person name="Clevenger J."/>
            <person name="Dash S."/>
            <person name="Ren L."/>
            <person name="Moretzsohn M.C."/>
            <person name="Shirasawa K."/>
            <person name="Huang W."/>
            <person name="Vidigal B."/>
            <person name="Abernathy B."/>
            <person name="Chu Y."/>
            <person name="Niederhuth C.E."/>
            <person name="Umale P."/>
            <person name="Araujo A.C."/>
            <person name="Kozik A."/>
            <person name="Kim K.D."/>
            <person name="Burow M.D."/>
            <person name="Varshney R.K."/>
            <person name="Wang X."/>
            <person name="Zhang X."/>
            <person name="Barkley N."/>
            <person name="Guimaraes P.M."/>
            <person name="Isobe S."/>
            <person name="Guo B."/>
            <person name="Liao B."/>
            <person name="Stalker H.T."/>
            <person name="Schmitz R.J."/>
            <person name="Scheffler B.E."/>
            <person name="Leal-Bertioli S.C."/>
            <person name="Xun X."/>
            <person name="Jackson S.A."/>
            <person name="Michelmore R."/>
            <person name="Ozias-Akins P."/>
        </authorList>
    </citation>
    <scope>NUCLEOTIDE SEQUENCE [LARGE SCALE GENOMIC DNA]</scope>
    <source>
        <strain evidence="1">cv. V14167</strain>
    </source>
</reference>
<dbReference type="PANTHER" id="PTHR33710">
    <property type="entry name" value="BNAC02G09200D PROTEIN"/>
    <property type="match status" value="1"/>
</dbReference>
<gene>
    <name evidence="2" type="primary">LOC107478701</name>
</gene>
<accession>A0A6P4CMX3</accession>
<dbReference type="SUPFAM" id="SSF56219">
    <property type="entry name" value="DNase I-like"/>
    <property type="match status" value="1"/>
</dbReference>
<protein>
    <submittedName>
        <fullName evidence="2">Uncharacterized protein LOC107478701</fullName>
    </submittedName>
</protein>
<dbReference type="KEGG" id="adu:107478701"/>
<evidence type="ECO:0000313" key="2">
    <source>
        <dbReference type="RefSeq" id="XP_015954321.1"/>
    </source>
</evidence>
<evidence type="ECO:0000313" key="1">
    <source>
        <dbReference type="Proteomes" id="UP000515211"/>
    </source>
</evidence>
<dbReference type="Proteomes" id="UP000515211">
    <property type="component" value="Chromosome 3"/>
</dbReference>
<name>A0A6P4CMX3_ARADU</name>
<sequence>MQDMTKFDIVRIWGSDVVGWEFVGSDGTSNDLLLMWNDMLFKMNNCYKGERWLCVEGVLLKNEFNCVFFLVYGAHTRVEKLTVGEELSFIAGLCQVPICYMGDFNEVIQIEERKGQDRLTMSAEDFKNWIQDMQLLDLPLNNRKFTWFRGRSCSCIDRVLLSVEWIEEFSKIRLKGGPRGLSDHCPIIVEDSKFRGGPRPFQSLDFWFTYEGFLRIVREEWRNLGELQFIEKLKALTLPLGRWQKDKFGDVDKKIQHFEEKIKRIDDMAGNGIYDGTVETRRKALVSCCKQWYVRKEVHWKQMSRSKLAKDIDKNTKYFHNLASATQRNNRIDALVINRRLIKNHARIKIAIREFYKDLYQQKRLPVVGFRDGLVNRIDEEESVALERMPTTEEVREVVWDCESSMATGSDGYNMNFIKKCWDDIGAEFTSAVLEFFRSSRLPSDSNITWVALAPKFTGAKEIKDLRPISMVGCVFKVISKVMVRRMISVMLGLVGETQSAFVKVQKIHDGALIACETVQWLKMRKMEAAIIKLDFQKA</sequence>
<dbReference type="GeneID" id="107478701"/>
<dbReference type="PANTHER" id="PTHR33710:SF64">
    <property type="entry name" value="ENDONUCLEASE_EXONUCLEASE_PHOSPHATASE DOMAIN-CONTAINING PROTEIN"/>
    <property type="match status" value="1"/>
</dbReference>
<dbReference type="InterPro" id="IPR036691">
    <property type="entry name" value="Endo/exonu/phosph_ase_sf"/>
</dbReference>
<dbReference type="AlphaFoldDB" id="A0A6P4CMX3"/>
<keyword evidence="1" id="KW-1185">Reference proteome</keyword>
<reference evidence="2" key="2">
    <citation type="submission" date="2025-08" db="UniProtKB">
        <authorList>
            <consortium name="RefSeq"/>
        </authorList>
    </citation>
    <scope>IDENTIFICATION</scope>
    <source>
        <tissue evidence="2">Whole plant</tissue>
    </source>
</reference>
<organism evidence="1 2">
    <name type="scientific">Arachis duranensis</name>
    <name type="common">Wild peanut</name>
    <dbReference type="NCBI Taxonomy" id="130453"/>
    <lineage>
        <taxon>Eukaryota</taxon>
        <taxon>Viridiplantae</taxon>
        <taxon>Streptophyta</taxon>
        <taxon>Embryophyta</taxon>
        <taxon>Tracheophyta</taxon>
        <taxon>Spermatophyta</taxon>
        <taxon>Magnoliopsida</taxon>
        <taxon>eudicotyledons</taxon>
        <taxon>Gunneridae</taxon>
        <taxon>Pentapetalae</taxon>
        <taxon>rosids</taxon>
        <taxon>fabids</taxon>
        <taxon>Fabales</taxon>
        <taxon>Fabaceae</taxon>
        <taxon>Papilionoideae</taxon>
        <taxon>50 kb inversion clade</taxon>
        <taxon>dalbergioids sensu lato</taxon>
        <taxon>Dalbergieae</taxon>
        <taxon>Pterocarpus clade</taxon>
        <taxon>Arachis</taxon>
    </lineage>
</organism>
<dbReference type="Gene3D" id="3.60.10.10">
    <property type="entry name" value="Endonuclease/exonuclease/phosphatase"/>
    <property type="match status" value="1"/>
</dbReference>
<proteinExistence type="predicted"/>
<dbReference type="RefSeq" id="XP_015954321.1">
    <property type="nucleotide sequence ID" value="XM_016098835.1"/>
</dbReference>